<evidence type="ECO:0000256" key="1">
    <source>
        <dbReference type="SAM" id="MobiDB-lite"/>
    </source>
</evidence>
<organism evidence="2 3">
    <name type="scientific">Acidipila rosea</name>
    <dbReference type="NCBI Taxonomy" id="768535"/>
    <lineage>
        <taxon>Bacteria</taxon>
        <taxon>Pseudomonadati</taxon>
        <taxon>Acidobacteriota</taxon>
        <taxon>Terriglobia</taxon>
        <taxon>Terriglobales</taxon>
        <taxon>Acidobacteriaceae</taxon>
        <taxon>Acidipila</taxon>
    </lineage>
</organism>
<dbReference type="RefSeq" id="WP_131991434.1">
    <property type="nucleotide sequence ID" value="NZ_SMGK01000001.1"/>
</dbReference>
<accession>A0A4R1LDH2</accession>
<gene>
    <name evidence="2" type="ORF">C7378_0555</name>
</gene>
<evidence type="ECO:0000313" key="3">
    <source>
        <dbReference type="Proteomes" id="UP000295210"/>
    </source>
</evidence>
<keyword evidence="3" id="KW-1185">Reference proteome</keyword>
<sequence length="92" mass="9835">MQFVATHQRAFSGNNISVQVNAGSNESIQSVEVDLDGSTLDSQDCEPGTESYTRDFSDVGSASPGEDHTVVVKATDQNGTPHSATMRWTDTN</sequence>
<dbReference type="InterPro" id="IPR013783">
    <property type="entry name" value="Ig-like_fold"/>
</dbReference>
<evidence type="ECO:0000313" key="2">
    <source>
        <dbReference type="EMBL" id="TCK75570.1"/>
    </source>
</evidence>
<name>A0A4R1LDH2_9BACT</name>
<dbReference type="AlphaFoldDB" id="A0A4R1LDH2"/>
<dbReference type="Gene3D" id="2.60.40.10">
    <property type="entry name" value="Immunoglobulins"/>
    <property type="match status" value="1"/>
</dbReference>
<dbReference type="OrthoDB" id="9554035at2"/>
<proteinExistence type="predicted"/>
<protein>
    <submittedName>
        <fullName evidence="2">Uncharacterized protein</fullName>
    </submittedName>
</protein>
<dbReference type="Proteomes" id="UP000295210">
    <property type="component" value="Unassembled WGS sequence"/>
</dbReference>
<feature type="region of interest" description="Disordered" evidence="1">
    <location>
        <begin position="38"/>
        <end position="65"/>
    </location>
</feature>
<dbReference type="EMBL" id="SMGK01000001">
    <property type="protein sequence ID" value="TCK75570.1"/>
    <property type="molecule type" value="Genomic_DNA"/>
</dbReference>
<comment type="caution">
    <text evidence="2">The sequence shown here is derived from an EMBL/GenBank/DDBJ whole genome shotgun (WGS) entry which is preliminary data.</text>
</comment>
<reference evidence="2 3" key="1">
    <citation type="submission" date="2019-03" db="EMBL/GenBank/DDBJ databases">
        <title>Genomic Encyclopedia of Type Strains, Phase IV (KMG-IV): sequencing the most valuable type-strain genomes for metagenomic binning, comparative biology and taxonomic classification.</title>
        <authorList>
            <person name="Goeker M."/>
        </authorList>
    </citation>
    <scope>NUCLEOTIDE SEQUENCE [LARGE SCALE GENOMIC DNA]</scope>
    <source>
        <strain evidence="2 3">DSM 103428</strain>
    </source>
</reference>